<reference evidence="2 3" key="1">
    <citation type="journal article" date="2018" name="Front. Plant Sci.">
        <title>Red Clover (Trifolium pratense) and Zigzag Clover (T. medium) - A Picture of Genomic Similarities and Differences.</title>
        <authorList>
            <person name="Dluhosova J."/>
            <person name="Istvanek J."/>
            <person name="Nedelnik J."/>
            <person name="Repkova J."/>
        </authorList>
    </citation>
    <scope>NUCLEOTIDE SEQUENCE [LARGE SCALE GENOMIC DNA]</scope>
    <source>
        <strain evidence="3">cv. 10/8</strain>
        <tissue evidence="2">Leaf</tissue>
    </source>
</reference>
<gene>
    <name evidence="2" type="ORF">A2U01_0001699</name>
</gene>
<evidence type="ECO:0000313" key="2">
    <source>
        <dbReference type="EMBL" id="MCH80923.1"/>
    </source>
</evidence>
<sequence>MTQSEDLGRECRPTILKDRVRRGNGELNGGVYSDGPRNVYNRLTNGPNSQGSSQNLSTSSNNIRRKVPKFPTLTSKSMRTINLLASNRKPRKQPTNSSQSISRPQPSEQEVESQQFELNNEGVTRNHPSRFRKGKNLANSLSSAGSILCCSSINSSDVRNCNKKFLQKYEYEVASKVWQGALELGVEGEEEEERYVERIISNENRVEAARILREQHNKSHP</sequence>
<dbReference type="Proteomes" id="UP000265520">
    <property type="component" value="Unassembled WGS sequence"/>
</dbReference>
<accession>A0A392M1N5</accession>
<feature type="compositionally biased region" description="Low complexity" evidence="1">
    <location>
        <begin position="104"/>
        <end position="117"/>
    </location>
</feature>
<feature type="compositionally biased region" description="Polar residues" evidence="1">
    <location>
        <begin position="93"/>
        <end position="103"/>
    </location>
</feature>
<organism evidence="2 3">
    <name type="scientific">Trifolium medium</name>
    <dbReference type="NCBI Taxonomy" id="97028"/>
    <lineage>
        <taxon>Eukaryota</taxon>
        <taxon>Viridiplantae</taxon>
        <taxon>Streptophyta</taxon>
        <taxon>Embryophyta</taxon>
        <taxon>Tracheophyta</taxon>
        <taxon>Spermatophyta</taxon>
        <taxon>Magnoliopsida</taxon>
        <taxon>eudicotyledons</taxon>
        <taxon>Gunneridae</taxon>
        <taxon>Pentapetalae</taxon>
        <taxon>rosids</taxon>
        <taxon>fabids</taxon>
        <taxon>Fabales</taxon>
        <taxon>Fabaceae</taxon>
        <taxon>Papilionoideae</taxon>
        <taxon>50 kb inversion clade</taxon>
        <taxon>NPAAA clade</taxon>
        <taxon>Hologalegina</taxon>
        <taxon>IRL clade</taxon>
        <taxon>Trifolieae</taxon>
        <taxon>Trifolium</taxon>
    </lineage>
</organism>
<feature type="compositionally biased region" description="Polar residues" evidence="1">
    <location>
        <begin position="72"/>
        <end position="85"/>
    </location>
</feature>
<dbReference type="EMBL" id="LXQA010001649">
    <property type="protein sequence ID" value="MCH80923.1"/>
    <property type="molecule type" value="Genomic_DNA"/>
</dbReference>
<dbReference type="AlphaFoldDB" id="A0A392M1N5"/>
<proteinExistence type="predicted"/>
<comment type="caution">
    <text evidence="2">The sequence shown here is derived from an EMBL/GenBank/DDBJ whole genome shotgun (WGS) entry which is preliminary data.</text>
</comment>
<keyword evidence="3" id="KW-1185">Reference proteome</keyword>
<feature type="compositionally biased region" description="Low complexity" evidence="1">
    <location>
        <begin position="48"/>
        <end position="62"/>
    </location>
</feature>
<name>A0A392M1N5_9FABA</name>
<evidence type="ECO:0000313" key="3">
    <source>
        <dbReference type="Proteomes" id="UP000265520"/>
    </source>
</evidence>
<protein>
    <submittedName>
        <fullName evidence="2">Uncharacterized protein</fullName>
    </submittedName>
</protein>
<evidence type="ECO:0000256" key="1">
    <source>
        <dbReference type="SAM" id="MobiDB-lite"/>
    </source>
</evidence>
<feature type="region of interest" description="Disordered" evidence="1">
    <location>
        <begin position="21"/>
        <end position="131"/>
    </location>
</feature>